<dbReference type="OrthoDB" id="5125733at2759"/>
<keyword evidence="3" id="KW-1185">Reference proteome</keyword>
<dbReference type="STRING" id="1095630.A0A2J6TPK9"/>
<dbReference type="PANTHER" id="PTHR33112">
    <property type="entry name" value="DOMAIN PROTEIN, PUTATIVE-RELATED"/>
    <property type="match status" value="1"/>
</dbReference>
<sequence length="635" mass="73228">MGSIHDDMNVHSCDDCRRVKFQITDPPSNIPLSFSYKEVLTYAGNGCGFFARALREPKLWDMPKSLQKDAELHISLTWIDDGPSFHDVYIRWTHPTEYLEDQELEDLHAFTGKDTPLAPYISSRPCGLFVFHQETKNNVKRWLDRCQESHSFCNNITEALPFTERPTRLVAIGSETIHLEEMNTTNPKNYVVLSYCWGDDSKREWHTTHQNSEDYRKLIEYETLPQTIKDAVHITRELGYGYLWVDALCIIQRGNENDKMIEMRKMASIYLGASVVLSAARARDSREGFLQNRRLDKIYNTVFELHAEVEGKGNGMDAFFLHESTENSKDEPIDERAWTLQEHCLAVRLLRFGSKQTRWACLQKDPNIDGGCDCSESTIDPIAFTGKLSRRLLKDHNEIPDEWKFDNWMQVVVQEYCSRKLSNPSDRLPALAALAHMFAIEKHSATKNYYAGLWEEDLPMQLLWRRVGLEDCGKAESIENSNPSWSWASIRGKIQYPYPPYSRERITLRYIDCQIVLKDQNVPFGELQSAKLTLDGNLRKANWDGHVLCTLPSGVGHNTLRRALTPVFDEPAKRLPGLVWLLHIYSSHFSCGYGLILENDKNGSVFKRIGYFEADLHSLGANWLQLHDRRKITII</sequence>
<feature type="domain" description="Heterokaryon incompatibility" evidence="1">
    <location>
        <begin position="190"/>
        <end position="342"/>
    </location>
</feature>
<dbReference type="AlphaFoldDB" id="A0A2J6TPK9"/>
<gene>
    <name evidence="2" type="ORF">K444DRAFT_582527</name>
</gene>
<name>A0A2J6TPK9_9HELO</name>
<evidence type="ECO:0000313" key="2">
    <source>
        <dbReference type="EMBL" id="PMD64950.1"/>
    </source>
</evidence>
<reference evidence="2 3" key="1">
    <citation type="submission" date="2016-04" db="EMBL/GenBank/DDBJ databases">
        <title>A degradative enzymes factory behind the ericoid mycorrhizal symbiosis.</title>
        <authorList>
            <consortium name="DOE Joint Genome Institute"/>
            <person name="Martino E."/>
            <person name="Morin E."/>
            <person name="Grelet G."/>
            <person name="Kuo A."/>
            <person name="Kohler A."/>
            <person name="Daghino S."/>
            <person name="Barry K."/>
            <person name="Choi C."/>
            <person name="Cichocki N."/>
            <person name="Clum A."/>
            <person name="Copeland A."/>
            <person name="Hainaut M."/>
            <person name="Haridas S."/>
            <person name="Labutti K."/>
            <person name="Lindquist E."/>
            <person name="Lipzen A."/>
            <person name="Khouja H.-R."/>
            <person name="Murat C."/>
            <person name="Ohm R."/>
            <person name="Olson A."/>
            <person name="Spatafora J."/>
            <person name="Veneault-Fourrey C."/>
            <person name="Henrissat B."/>
            <person name="Grigoriev I."/>
            <person name="Martin F."/>
            <person name="Perotto S."/>
        </authorList>
    </citation>
    <scope>NUCLEOTIDE SEQUENCE [LARGE SCALE GENOMIC DNA]</scope>
    <source>
        <strain evidence="2 3">E</strain>
    </source>
</reference>
<dbReference type="Proteomes" id="UP000235371">
    <property type="component" value="Unassembled WGS sequence"/>
</dbReference>
<organism evidence="2 3">
    <name type="scientific">Hyaloscypha bicolor E</name>
    <dbReference type="NCBI Taxonomy" id="1095630"/>
    <lineage>
        <taxon>Eukaryota</taxon>
        <taxon>Fungi</taxon>
        <taxon>Dikarya</taxon>
        <taxon>Ascomycota</taxon>
        <taxon>Pezizomycotina</taxon>
        <taxon>Leotiomycetes</taxon>
        <taxon>Helotiales</taxon>
        <taxon>Hyaloscyphaceae</taxon>
        <taxon>Hyaloscypha</taxon>
        <taxon>Hyaloscypha bicolor</taxon>
    </lineage>
</organism>
<dbReference type="GeneID" id="36585877"/>
<dbReference type="Pfam" id="PF06985">
    <property type="entry name" value="HET"/>
    <property type="match status" value="1"/>
</dbReference>
<dbReference type="InParanoid" id="A0A2J6TPK9"/>
<protein>
    <submittedName>
        <fullName evidence="2">HET-domain-containing protein</fullName>
    </submittedName>
</protein>
<dbReference type="PANTHER" id="PTHR33112:SF16">
    <property type="entry name" value="HETEROKARYON INCOMPATIBILITY DOMAIN-CONTAINING PROTEIN"/>
    <property type="match status" value="1"/>
</dbReference>
<evidence type="ECO:0000313" key="3">
    <source>
        <dbReference type="Proteomes" id="UP000235371"/>
    </source>
</evidence>
<evidence type="ECO:0000259" key="1">
    <source>
        <dbReference type="Pfam" id="PF06985"/>
    </source>
</evidence>
<dbReference type="EMBL" id="KZ613747">
    <property type="protein sequence ID" value="PMD64950.1"/>
    <property type="molecule type" value="Genomic_DNA"/>
</dbReference>
<dbReference type="InterPro" id="IPR010730">
    <property type="entry name" value="HET"/>
</dbReference>
<accession>A0A2J6TPK9</accession>
<dbReference type="RefSeq" id="XP_024741854.1">
    <property type="nucleotide sequence ID" value="XM_024877800.1"/>
</dbReference>
<proteinExistence type="predicted"/>